<reference evidence="1 2" key="1">
    <citation type="submission" date="2024-02" db="EMBL/GenBank/DDBJ databases">
        <title>A chromosome-level genome assembly of Drosophila madeirensis, a fruit fly species endemic to Madeira island.</title>
        <authorList>
            <person name="Tomihara K."/>
            <person name="Llopart A."/>
            <person name="Yamamoto D."/>
        </authorList>
    </citation>
    <scope>NUCLEOTIDE SEQUENCE [LARGE SCALE GENOMIC DNA]</scope>
    <source>
        <strain evidence="1 2">RF1</strain>
    </source>
</reference>
<gene>
    <name evidence="1" type="ORF">DMAD_08415</name>
</gene>
<dbReference type="Proteomes" id="UP001500889">
    <property type="component" value="Chromosome O"/>
</dbReference>
<dbReference type="EMBL" id="AP029263">
    <property type="protein sequence ID" value="BFF89726.1"/>
    <property type="molecule type" value="Genomic_DNA"/>
</dbReference>
<sequence length="13" mass="1524">TLKCLKRTMLGYP</sequence>
<accession>A0AAU9ERZ4</accession>
<evidence type="ECO:0000313" key="1">
    <source>
        <dbReference type="EMBL" id="BFF89726.1"/>
    </source>
</evidence>
<keyword evidence="2" id="KW-1185">Reference proteome</keyword>
<proteinExistence type="predicted"/>
<evidence type="ECO:0000313" key="2">
    <source>
        <dbReference type="Proteomes" id="UP001500889"/>
    </source>
</evidence>
<feature type="non-terminal residue" evidence="1">
    <location>
        <position position="1"/>
    </location>
</feature>
<protein>
    <submittedName>
        <fullName evidence="1">Uncharacterized protein</fullName>
    </submittedName>
</protein>
<organism evidence="1 2">
    <name type="scientific">Drosophila madeirensis</name>
    <name type="common">Fruit fly</name>
    <dbReference type="NCBI Taxonomy" id="30013"/>
    <lineage>
        <taxon>Eukaryota</taxon>
        <taxon>Metazoa</taxon>
        <taxon>Ecdysozoa</taxon>
        <taxon>Arthropoda</taxon>
        <taxon>Hexapoda</taxon>
        <taxon>Insecta</taxon>
        <taxon>Pterygota</taxon>
        <taxon>Neoptera</taxon>
        <taxon>Endopterygota</taxon>
        <taxon>Diptera</taxon>
        <taxon>Brachycera</taxon>
        <taxon>Muscomorpha</taxon>
        <taxon>Ephydroidea</taxon>
        <taxon>Drosophilidae</taxon>
        <taxon>Drosophila</taxon>
        <taxon>Sophophora</taxon>
    </lineage>
</organism>
<name>A0AAU9ERZ4_DROMD</name>